<dbReference type="PROSITE" id="PS00678">
    <property type="entry name" value="WD_REPEATS_1"/>
    <property type="match status" value="1"/>
</dbReference>
<dbReference type="Proteomes" id="UP000308197">
    <property type="component" value="Unassembled WGS sequence"/>
</dbReference>
<dbReference type="SMART" id="SM00320">
    <property type="entry name" value="WD40"/>
    <property type="match status" value="5"/>
</dbReference>
<dbReference type="AlphaFoldDB" id="A0A5C3P2J9"/>
<evidence type="ECO:0000313" key="5">
    <source>
        <dbReference type="Proteomes" id="UP000308197"/>
    </source>
</evidence>
<dbReference type="InParanoid" id="A0A5C3P2J9"/>
<organism evidence="4 5">
    <name type="scientific">Polyporus arcularius HHB13444</name>
    <dbReference type="NCBI Taxonomy" id="1314778"/>
    <lineage>
        <taxon>Eukaryota</taxon>
        <taxon>Fungi</taxon>
        <taxon>Dikarya</taxon>
        <taxon>Basidiomycota</taxon>
        <taxon>Agaricomycotina</taxon>
        <taxon>Agaricomycetes</taxon>
        <taxon>Polyporales</taxon>
        <taxon>Polyporaceae</taxon>
        <taxon>Polyporus</taxon>
    </lineage>
</organism>
<feature type="repeat" description="WD" evidence="3">
    <location>
        <begin position="492"/>
        <end position="526"/>
    </location>
</feature>
<dbReference type="SUPFAM" id="SSF50978">
    <property type="entry name" value="WD40 repeat-like"/>
    <property type="match status" value="1"/>
</dbReference>
<keyword evidence="1 3" id="KW-0853">WD repeat</keyword>
<gene>
    <name evidence="4" type="ORF">K466DRAFT_626906</name>
</gene>
<evidence type="ECO:0000313" key="4">
    <source>
        <dbReference type="EMBL" id="TFK83691.1"/>
    </source>
</evidence>
<reference evidence="4 5" key="1">
    <citation type="journal article" date="2019" name="Nat. Ecol. Evol.">
        <title>Megaphylogeny resolves global patterns of mushroom evolution.</title>
        <authorList>
            <person name="Varga T."/>
            <person name="Krizsan K."/>
            <person name="Foldi C."/>
            <person name="Dima B."/>
            <person name="Sanchez-Garcia M."/>
            <person name="Sanchez-Ramirez S."/>
            <person name="Szollosi G.J."/>
            <person name="Szarkandi J.G."/>
            <person name="Papp V."/>
            <person name="Albert L."/>
            <person name="Andreopoulos W."/>
            <person name="Angelini C."/>
            <person name="Antonin V."/>
            <person name="Barry K.W."/>
            <person name="Bougher N.L."/>
            <person name="Buchanan P."/>
            <person name="Buyck B."/>
            <person name="Bense V."/>
            <person name="Catcheside P."/>
            <person name="Chovatia M."/>
            <person name="Cooper J."/>
            <person name="Damon W."/>
            <person name="Desjardin D."/>
            <person name="Finy P."/>
            <person name="Geml J."/>
            <person name="Haridas S."/>
            <person name="Hughes K."/>
            <person name="Justo A."/>
            <person name="Karasinski D."/>
            <person name="Kautmanova I."/>
            <person name="Kiss B."/>
            <person name="Kocsube S."/>
            <person name="Kotiranta H."/>
            <person name="LaButti K.M."/>
            <person name="Lechner B.E."/>
            <person name="Liimatainen K."/>
            <person name="Lipzen A."/>
            <person name="Lukacs Z."/>
            <person name="Mihaltcheva S."/>
            <person name="Morgado L.N."/>
            <person name="Niskanen T."/>
            <person name="Noordeloos M.E."/>
            <person name="Ohm R.A."/>
            <person name="Ortiz-Santana B."/>
            <person name="Ovrebo C."/>
            <person name="Racz N."/>
            <person name="Riley R."/>
            <person name="Savchenko A."/>
            <person name="Shiryaev A."/>
            <person name="Soop K."/>
            <person name="Spirin V."/>
            <person name="Szebenyi C."/>
            <person name="Tomsovsky M."/>
            <person name="Tulloss R.E."/>
            <person name="Uehling J."/>
            <person name="Grigoriev I.V."/>
            <person name="Vagvolgyi C."/>
            <person name="Papp T."/>
            <person name="Martin F.M."/>
            <person name="Miettinen O."/>
            <person name="Hibbett D.S."/>
            <person name="Nagy L.G."/>
        </authorList>
    </citation>
    <scope>NUCLEOTIDE SEQUENCE [LARGE SCALE GENOMIC DNA]</scope>
    <source>
        <strain evidence="4 5">HHB13444</strain>
    </source>
</reference>
<dbReference type="InterPro" id="IPR001680">
    <property type="entry name" value="WD40_rpt"/>
</dbReference>
<dbReference type="GO" id="GO:0005669">
    <property type="term" value="C:transcription factor TFIID complex"/>
    <property type="evidence" value="ECO:0007669"/>
    <property type="project" value="TreeGrafter"/>
</dbReference>
<evidence type="ECO:0000256" key="1">
    <source>
        <dbReference type="ARBA" id="ARBA00022574"/>
    </source>
</evidence>
<dbReference type="PANTHER" id="PTHR19879">
    <property type="entry name" value="TRANSCRIPTION INITIATION FACTOR TFIID"/>
    <property type="match status" value="1"/>
</dbReference>
<accession>A0A5C3P2J9</accession>
<keyword evidence="5" id="KW-1185">Reference proteome</keyword>
<dbReference type="InterPro" id="IPR015943">
    <property type="entry name" value="WD40/YVTN_repeat-like_dom_sf"/>
</dbReference>
<evidence type="ECO:0000256" key="3">
    <source>
        <dbReference type="PROSITE-ProRule" id="PRU00221"/>
    </source>
</evidence>
<protein>
    <submittedName>
        <fullName evidence="4">WD40 repeat-like protein</fullName>
    </submittedName>
</protein>
<dbReference type="PROSITE" id="PS50082">
    <property type="entry name" value="WD_REPEATS_2"/>
    <property type="match status" value="2"/>
</dbReference>
<name>A0A5C3P2J9_9APHY</name>
<dbReference type="Gene3D" id="2.130.10.10">
    <property type="entry name" value="YVTN repeat-like/Quinoprotein amine dehydrogenase"/>
    <property type="match status" value="2"/>
</dbReference>
<proteinExistence type="predicted"/>
<evidence type="ECO:0000256" key="2">
    <source>
        <dbReference type="ARBA" id="ARBA00022737"/>
    </source>
</evidence>
<dbReference type="GO" id="GO:0006367">
    <property type="term" value="P:transcription initiation at RNA polymerase II promoter"/>
    <property type="evidence" value="ECO:0007669"/>
    <property type="project" value="TreeGrafter"/>
</dbReference>
<dbReference type="Pfam" id="PF00400">
    <property type="entry name" value="WD40"/>
    <property type="match status" value="3"/>
</dbReference>
<dbReference type="PANTHER" id="PTHR19879:SF1">
    <property type="entry name" value="CANNONBALL-RELATED"/>
    <property type="match status" value="1"/>
</dbReference>
<dbReference type="STRING" id="1314778.A0A5C3P2J9"/>
<keyword evidence="2" id="KW-0677">Repeat</keyword>
<dbReference type="GO" id="GO:0016251">
    <property type="term" value="F:RNA polymerase II general transcription initiation factor activity"/>
    <property type="evidence" value="ECO:0007669"/>
    <property type="project" value="TreeGrafter"/>
</dbReference>
<dbReference type="EMBL" id="ML211372">
    <property type="protein sequence ID" value="TFK83691.1"/>
    <property type="molecule type" value="Genomic_DNA"/>
</dbReference>
<dbReference type="InterPro" id="IPR019775">
    <property type="entry name" value="WD40_repeat_CS"/>
</dbReference>
<dbReference type="PROSITE" id="PS50294">
    <property type="entry name" value="WD_REPEATS_REGION"/>
    <property type="match status" value="1"/>
</dbReference>
<sequence length="582" mass="64911">MQRNLHFPIELYEQIIDLLHNDIHSLRHCALTCAQWLPRVRHHLLSHIHVDSRQELSSFLAVCVSHPWLPPMVRCVSISSTQDSPDTSSDLFELIAVLLLPYLPSLCGWKMSFRIRSSGGAPDFVDVSKSCKLAYLQLHHGTHVDVVDLLVSVSASSLEELTLTVHEDYFVGNSVLDLLLPSLRVLKLVGLWNNRILSCLPSIVQAFGTRLPVLCHFWLDVTPGEVDGNLWTSGNHHAELGVLDSKLHDVSAETVIHIHPVQRNRTFFWSTKLSQVFPMLRRRKLLTVIFSSEDRLLPPPGGHEETVTALSYSQDSHWLATAANTIILWDRSTRIHVREWAEQPGLIKGLAFAPHCNLLASVHGLFSGSVMIWSIPACTLNVELSSTSSALRTVSWSRDGQAIASYSGDFVIHIWDVPSRQQRYAIPPREGPPADYANRLLQTSGQDGFTRFVRFSPNGRLIAYANGWGCWMWDLADLRPVLDLHGYPSTCVNVVDFDPTSRYVATGHVDGTVHVWETQAGEWQAASCPASATGGVVSVMFSPTETAQVVISRVSGPAHVWNWKTDQEASQSLLHGHRFLLS</sequence>
<dbReference type="InterPro" id="IPR036322">
    <property type="entry name" value="WD40_repeat_dom_sf"/>
</dbReference>
<feature type="repeat" description="WD" evidence="3">
    <location>
        <begin position="384"/>
        <end position="425"/>
    </location>
</feature>